<gene>
    <name evidence="2" type="ORF">F1599_12260</name>
</gene>
<keyword evidence="3" id="KW-1185">Reference proteome</keyword>
<name>A0A5M8AN83_9BURK</name>
<dbReference type="Pfam" id="PF16220">
    <property type="entry name" value="DUF4880"/>
    <property type="match status" value="1"/>
</dbReference>
<evidence type="ECO:0000313" key="3">
    <source>
        <dbReference type="Proteomes" id="UP000324324"/>
    </source>
</evidence>
<reference evidence="2 3" key="1">
    <citation type="submission" date="2019-09" db="EMBL/GenBank/DDBJ databases">
        <title>Isolation of a novel species in the genus Cupriavidus from patients with sepsis using whole genome sequencing.</title>
        <authorList>
            <person name="Kweon O.J."/>
            <person name="Lee M.-K."/>
        </authorList>
    </citation>
    <scope>NUCLEOTIDE SEQUENCE [LARGE SCALE GENOMIC DNA]</scope>
    <source>
        <strain evidence="2 3">MKL-01</strain>
    </source>
</reference>
<sequence length="87" mass="9670">MVQNRSPGNDIAWQQALDWVMLMRDGMLDASAEQRLLDWLDQSPDHIESFRQACAVWQATGAVTPSIQAALEARMPPAAGQRPTRHG</sequence>
<dbReference type="RefSeq" id="WP_150083282.1">
    <property type="nucleotide sequence ID" value="NZ_VWRN01000033.1"/>
</dbReference>
<dbReference type="AlphaFoldDB" id="A0A5M8AN83"/>
<dbReference type="InterPro" id="IPR032623">
    <property type="entry name" value="FecR_N"/>
</dbReference>
<dbReference type="EMBL" id="VWRN01000033">
    <property type="protein sequence ID" value="KAA6124202.1"/>
    <property type="molecule type" value="Genomic_DNA"/>
</dbReference>
<comment type="caution">
    <text evidence="2">The sequence shown here is derived from an EMBL/GenBank/DDBJ whole genome shotgun (WGS) entry which is preliminary data.</text>
</comment>
<dbReference type="Proteomes" id="UP000324324">
    <property type="component" value="Unassembled WGS sequence"/>
</dbReference>
<feature type="domain" description="FecR N-terminal" evidence="1">
    <location>
        <begin position="14"/>
        <end position="56"/>
    </location>
</feature>
<proteinExistence type="predicted"/>
<evidence type="ECO:0000313" key="2">
    <source>
        <dbReference type="EMBL" id="KAA6124202.1"/>
    </source>
</evidence>
<organism evidence="2 3">
    <name type="scientific">Cupriavidus cauae</name>
    <dbReference type="NCBI Taxonomy" id="2608999"/>
    <lineage>
        <taxon>Bacteria</taxon>
        <taxon>Pseudomonadati</taxon>
        <taxon>Pseudomonadota</taxon>
        <taxon>Betaproteobacteria</taxon>
        <taxon>Burkholderiales</taxon>
        <taxon>Burkholderiaceae</taxon>
        <taxon>Cupriavidus</taxon>
    </lineage>
</organism>
<protein>
    <submittedName>
        <fullName evidence="2">DUF4880 domain-containing protein</fullName>
    </submittedName>
</protein>
<evidence type="ECO:0000259" key="1">
    <source>
        <dbReference type="Pfam" id="PF16220"/>
    </source>
</evidence>
<accession>A0A5M8AN83</accession>